<dbReference type="PANTHER" id="PTHR30349:SF64">
    <property type="entry name" value="PROPHAGE INTEGRASE INTD-RELATED"/>
    <property type="match status" value="1"/>
</dbReference>
<reference evidence="6 7" key="1">
    <citation type="submission" date="2020-08" db="EMBL/GenBank/DDBJ databases">
        <title>Genomic Encyclopedia of Type Strains, Phase IV (KMG-IV): sequencing the most valuable type-strain genomes for metagenomic binning, comparative biology and taxonomic classification.</title>
        <authorList>
            <person name="Goeker M."/>
        </authorList>
    </citation>
    <scope>NUCLEOTIDE SEQUENCE [LARGE SCALE GENOMIC DNA]</scope>
    <source>
        <strain evidence="6 7">DSM 40141</strain>
    </source>
</reference>
<gene>
    <name evidence="6" type="ORF">HNQ79_001182</name>
</gene>
<dbReference type="InterPro" id="IPR011010">
    <property type="entry name" value="DNA_brk_join_enz"/>
</dbReference>
<keyword evidence="2" id="KW-0238">DNA-binding</keyword>
<feature type="region of interest" description="Disordered" evidence="4">
    <location>
        <begin position="1"/>
        <end position="31"/>
    </location>
</feature>
<feature type="compositionally biased region" description="Basic and acidic residues" evidence="4">
    <location>
        <begin position="1"/>
        <end position="26"/>
    </location>
</feature>
<accession>A0A7X0HDY0</accession>
<dbReference type="GO" id="GO:0003677">
    <property type="term" value="F:DNA binding"/>
    <property type="evidence" value="ECO:0007669"/>
    <property type="project" value="UniProtKB-KW"/>
</dbReference>
<dbReference type="InterPro" id="IPR002104">
    <property type="entry name" value="Integrase_catalytic"/>
</dbReference>
<evidence type="ECO:0000256" key="4">
    <source>
        <dbReference type="SAM" id="MobiDB-lite"/>
    </source>
</evidence>
<dbReference type="AlphaFoldDB" id="A0A7X0HDY0"/>
<dbReference type="InterPro" id="IPR050090">
    <property type="entry name" value="Tyrosine_recombinase_XerCD"/>
</dbReference>
<dbReference type="Gene3D" id="1.10.150.130">
    <property type="match status" value="1"/>
</dbReference>
<evidence type="ECO:0000313" key="7">
    <source>
        <dbReference type="Proteomes" id="UP000540423"/>
    </source>
</evidence>
<evidence type="ECO:0000313" key="6">
    <source>
        <dbReference type="EMBL" id="MBB6434734.1"/>
    </source>
</evidence>
<comment type="caution">
    <text evidence="6">The sequence shown here is derived from an EMBL/GenBank/DDBJ whole genome shotgun (WGS) entry which is preliminary data.</text>
</comment>
<dbReference type="Proteomes" id="UP000540423">
    <property type="component" value="Unassembled WGS sequence"/>
</dbReference>
<dbReference type="InterPro" id="IPR013762">
    <property type="entry name" value="Integrase-like_cat_sf"/>
</dbReference>
<dbReference type="SUPFAM" id="SSF56349">
    <property type="entry name" value="DNA breaking-rejoining enzymes"/>
    <property type="match status" value="1"/>
</dbReference>
<dbReference type="GO" id="GO:0006310">
    <property type="term" value="P:DNA recombination"/>
    <property type="evidence" value="ECO:0007669"/>
    <property type="project" value="UniProtKB-KW"/>
</dbReference>
<evidence type="ECO:0000256" key="3">
    <source>
        <dbReference type="ARBA" id="ARBA00023172"/>
    </source>
</evidence>
<protein>
    <submittedName>
        <fullName evidence="6">Integrase</fullName>
    </submittedName>
</protein>
<dbReference type="PROSITE" id="PS51898">
    <property type="entry name" value="TYR_RECOMBINASE"/>
    <property type="match status" value="1"/>
</dbReference>
<evidence type="ECO:0000259" key="5">
    <source>
        <dbReference type="PROSITE" id="PS51898"/>
    </source>
</evidence>
<comment type="similarity">
    <text evidence="1">Belongs to the 'phage' integrase family.</text>
</comment>
<evidence type="ECO:0000256" key="1">
    <source>
        <dbReference type="ARBA" id="ARBA00008857"/>
    </source>
</evidence>
<proteinExistence type="inferred from homology"/>
<dbReference type="Gene3D" id="1.10.443.10">
    <property type="entry name" value="Intergrase catalytic core"/>
    <property type="match status" value="1"/>
</dbReference>
<dbReference type="InterPro" id="IPR010998">
    <property type="entry name" value="Integrase_recombinase_N"/>
</dbReference>
<dbReference type="EMBL" id="JACHEM010000002">
    <property type="protein sequence ID" value="MBB6434734.1"/>
    <property type="molecule type" value="Genomic_DNA"/>
</dbReference>
<sequence>MPGYIEDRWYTKKPDPGTGKRRETARHGKGKRWRVAGIPGVRDRSFVREADAKKWLKESATDSSRGTFYDPRLGEMTLREYVETHWWPTLRLPPATKISMRGRVFNHILPYVGHLSLNRIGHDEVRLWQTKAEKKIETTTLVTTWQHFSSIMQAAYKAKRIPENPFRDEDLKAPRLPKSKAKAWPQETASAVRKEMDARYRILLDLGIAAGLRQGETFGFSPDDIDGSEINVVRQIVHVGSHLGFGPPKGNKERVAPCPPELARAVREYAKEFPTLEVTLPWVDPDRPNLEWTQRPLRTVRLLVTTAVRTGRNGGAVHRNMFNEKKWKPALVRAGVIPEPKVELVAGNGKRPWTRTVWDMPHEEGFHVTRHTFASIVLQAGETITQLAAWLGHADPAFTLRTYVHFMPKSGQHGLAALGGWVESREATVEASPRFGSPQILPSGPSVPAQPSGDTAIEGVEVDRHRAAGQDDGGVSTTVQCA</sequence>
<organism evidence="6 7">
    <name type="scientific">Streptomyces candidus</name>
    <dbReference type="NCBI Taxonomy" id="67283"/>
    <lineage>
        <taxon>Bacteria</taxon>
        <taxon>Bacillati</taxon>
        <taxon>Actinomycetota</taxon>
        <taxon>Actinomycetes</taxon>
        <taxon>Kitasatosporales</taxon>
        <taxon>Streptomycetaceae</taxon>
        <taxon>Streptomyces</taxon>
    </lineage>
</organism>
<keyword evidence="3" id="KW-0233">DNA recombination</keyword>
<keyword evidence="7" id="KW-1185">Reference proteome</keyword>
<dbReference type="RefSeq" id="WP_185027558.1">
    <property type="nucleotide sequence ID" value="NZ_BNBN01000051.1"/>
</dbReference>
<feature type="domain" description="Tyr recombinase" evidence="5">
    <location>
        <begin position="179"/>
        <end position="419"/>
    </location>
</feature>
<dbReference type="PANTHER" id="PTHR30349">
    <property type="entry name" value="PHAGE INTEGRASE-RELATED"/>
    <property type="match status" value="1"/>
</dbReference>
<evidence type="ECO:0000256" key="2">
    <source>
        <dbReference type="ARBA" id="ARBA00023125"/>
    </source>
</evidence>
<dbReference type="GO" id="GO:0015074">
    <property type="term" value="P:DNA integration"/>
    <property type="evidence" value="ECO:0007669"/>
    <property type="project" value="InterPro"/>
</dbReference>
<feature type="region of interest" description="Disordered" evidence="4">
    <location>
        <begin position="432"/>
        <end position="454"/>
    </location>
</feature>
<name>A0A7X0HDY0_9ACTN</name>